<dbReference type="Proteomes" id="UP000007485">
    <property type="component" value="Chromosome"/>
</dbReference>
<dbReference type="GeneID" id="10288258"/>
<dbReference type="RefSeq" id="WP_013603980.1">
    <property type="nucleotide sequence ID" value="NC_015151.1"/>
</dbReference>
<dbReference type="PANTHER" id="PTHR43080">
    <property type="entry name" value="CBS DOMAIN-CONTAINING PROTEIN CBSX3, MITOCHONDRIAL"/>
    <property type="match status" value="1"/>
</dbReference>
<reference evidence="4 5" key="1">
    <citation type="journal article" date="2011" name="J. Bacteriol.">
        <title>Complete genome sequence of 'Vulcanisaeta moutnovskia' strain 768-28, a novel member of the hyperthermophilic crenarchaeal genus vulcanisaeta.</title>
        <authorList>
            <person name="Gumerov V.M."/>
            <person name="Mardanov A.V."/>
            <person name="Beletsky A.V."/>
            <person name="Prokofeva M.I."/>
            <person name="Bonch-Osmolovskaya E.A."/>
            <person name="Ravin N.V."/>
            <person name="Skryabin K.G."/>
        </authorList>
    </citation>
    <scope>NUCLEOTIDE SEQUENCE [LARGE SCALE GENOMIC DNA]</scope>
    <source>
        <strain evidence="4 5">768-28</strain>
    </source>
</reference>
<accession>F0QV85</accession>
<dbReference type="Pfam" id="PF00571">
    <property type="entry name" value="CBS"/>
    <property type="match status" value="4"/>
</dbReference>
<feature type="domain" description="CBS" evidence="3">
    <location>
        <begin position="135"/>
        <end position="196"/>
    </location>
</feature>
<evidence type="ECO:0000256" key="1">
    <source>
        <dbReference type="ARBA" id="ARBA00023122"/>
    </source>
</evidence>
<keyword evidence="1 2" id="KW-0129">CBS domain</keyword>
<proteinExistence type="predicted"/>
<dbReference type="SMART" id="SM00116">
    <property type="entry name" value="CBS"/>
    <property type="match status" value="4"/>
</dbReference>
<organism evidence="4 5">
    <name type="scientific">Vulcanisaeta moutnovskia (strain 768-28)</name>
    <dbReference type="NCBI Taxonomy" id="985053"/>
    <lineage>
        <taxon>Archaea</taxon>
        <taxon>Thermoproteota</taxon>
        <taxon>Thermoprotei</taxon>
        <taxon>Thermoproteales</taxon>
        <taxon>Thermoproteaceae</taxon>
        <taxon>Vulcanisaeta</taxon>
    </lineage>
</organism>
<dbReference type="SUPFAM" id="SSF54631">
    <property type="entry name" value="CBS-domain pair"/>
    <property type="match status" value="2"/>
</dbReference>
<dbReference type="PANTHER" id="PTHR43080:SF2">
    <property type="entry name" value="CBS DOMAIN-CONTAINING PROTEIN"/>
    <property type="match status" value="1"/>
</dbReference>
<sequence length="255" mass="28218">MIARELMTGNVVAINSHEELITAVQLMIDHGFRHVPILEGGSLKSIITALGAINGIINNGVNALKEPVAKHGSDKFIIASPDDDAVMVIKKMLNNNVDAALILRDNDLTGIITERDVVSKMPEQLFIKYRVHEVANKSPICINEEVTLRTAMETMISHGIRHLLITEQDKLLGVISVKDILKHVIKYYKLRGQVDLNITISKLMSHNPVTIDSGASLIDAIKLMRRNNISSLPIVEMGKLMGLITEHDIVKNMIK</sequence>
<dbReference type="InterPro" id="IPR000644">
    <property type="entry name" value="CBS_dom"/>
</dbReference>
<feature type="domain" description="CBS" evidence="3">
    <location>
        <begin position="7"/>
        <end position="64"/>
    </location>
</feature>
<dbReference type="AlphaFoldDB" id="F0QV85"/>
<protein>
    <submittedName>
        <fullName evidence="4">CBS domain-containing protein</fullName>
    </submittedName>
</protein>
<dbReference type="HOGENOM" id="CLU_076812_2_1_2"/>
<dbReference type="eggNOG" id="arCOG00600">
    <property type="taxonomic scope" value="Archaea"/>
</dbReference>
<dbReference type="KEGG" id="vmo:VMUT_0606"/>
<evidence type="ECO:0000313" key="4">
    <source>
        <dbReference type="EMBL" id="ADY00817.1"/>
    </source>
</evidence>
<name>F0QV85_VULM7</name>
<feature type="domain" description="CBS" evidence="3">
    <location>
        <begin position="204"/>
        <end position="255"/>
    </location>
</feature>
<dbReference type="InterPro" id="IPR051257">
    <property type="entry name" value="Diverse_CBS-Domain"/>
</dbReference>
<dbReference type="Gene3D" id="3.10.580.10">
    <property type="entry name" value="CBS-domain"/>
    <property type="match status" value="3"/>
</dbReference>
<evidence type="ECO:0000256" key="2">
    <source>
        <dbReference type="PROSITE-ProRule" id="PRU00703"/>
    </source>
</evidence>
<dbReference type="OrthoDB" id="8919at2157"/>
<dbReference type="EMBL" id="CP002529">
    <property type="protein sequence ID" value="ADY00817.1"/>
    <property type="molecule type" value="Genomic_DNA"/>
</dbReference>
<keyword evidence="5" id="KW-1185">Reference proteome</keyword>
<evidence type="ECO:0000259" key="3">
    <source>
        <dbReference type="PROSITE" id="PS51371"/>
    </source>
</evidence>
<gene>
    <name evidence="4" type="ordered locus">VMUT_0606</name>
</gene>
<dbReference type="STRING" id="985053.VMUT_0606"/>
<dbReference type="InterPro" id="IPR046342">
    <property type="entry name" value="CBS_dom_sf"/>
</dbReference>
<dbReference type="PROSITE" id="PS51371">
    <property type="entry name" value="CBS"/>
    <property type="match status" value="3"/>
</dbReference>
<evidence type="ECO:0000313" key="5">
    <source>
        <dbReference type="Proteomes" id="UP000007485"/>
    </source>
</evidence>